<sequence length="64" mass="7265">MLNELATANFAAVERLFSMTKEVLSAKRSSLDEVNFEELVLLRGNMNLLDKMSQEDTKEGEEDL</sequence>
<evidence type="ECO:0000313" key="1">
    <source>
        <dbReference type="EMBL" id="MPC38517.1"/>
    </source>
</evidence>
<dbReference type="Proteomes" id="UP000324222">
    <property type="component" value="Unassembled WGS sequence"/>
</dbReference>
<keyword evidence="2" id="KW-1185">Reference proteome</keyword>
<comment type="caution">
    <text evidence="1">The sequence shown here is derived from an EMBL/GenBank/DDBJ whole genome shotgun (WGS) entry which is preliminary data.</text>
</comment>
<accession>A0A5B7EZ86</accession>
<organism evidence="1 2">
    <name type="scientific">Portunus trituberculatus</name>
    <name type="common">Swimming crab</name>
    <name type="synonym">Neptunus trituberculatus</name>
    <dbReference type="NCBI Taxonomy" id="210409"/>
    <lineage>
        <taxon>Eukaryota</taxon>
        <taxon>Metazoa</taxon>
        <taxon>Ecdysozoa</taxon>
        <taxon>Arthropoda</taxon>
        <taxon>Crustacea</taxon>
        <taxon>Multicrustacea</taxon>
        <taxon>Malacostraca</taxon>
        <taxon>Eumalacostraca</taxon>
        <taxon>Eucarida</taxon>
        <taxon>Decapoda</taxon>
        <taxon>Pleocyemata</taxon>
        <taxon>Brachyura</taxon>
        <taxon>Eubrachyura</taxon>
        <taxon>Portunoidea</taxon>
        <taxon>Portunidae</taxon>
        <taxon>Portuninae</taxon>
        <taxon>Portunus</taxon>
    </lineage>
</organism>
<dbReference type="AlphaFoldDB" id="A0A5B7EZ86"/>
<gene>
    <name evidence="1" type="ORF">E2C01_032024</name>
</gene>
<dbReference type="EMBL" id="VSRR010004087">
    <property type="protein sequence ID" value="MPC38517.1"/>
    <property type="molecule type" value="Genomic_DNA"/>
</dbReference>
<proteinExistence type="predicted"/>
<evidence type="ECO:0000313" key="2">
    <source>
        <dbReference type="Proteomes" id="UP000324222"/>
    </source>
</evidence>
<name>A0A5B7EZ86_PORTR</name>
<reference evidence="1 2" key="1">
    <citation type="submission" date="2019-05" db="EMBL/GenBank/DDBJ databases">
        <title>Another draft genome of Portunus trituberculatus and its Hox gene families provides insights of decapod evolution.</title>
        <authorList>
            <person name="Jeong J.-H."/>
            <person name="Song I."/>
            <person name="Kim S."/>
            <person name="Choi T."/>
            <person name="Kim D."/>
            <person name="Ryu S."/>
            <person name="Kim W."/>
        </authorList>
    </citation>
    <scope>NUCLEOTIDE SEQUENCE [LARGE SCALE GENOMIC DNA]</scope>
    <source>
        <tissue evidence="1">Muscle</tissue>
    </source>
</reference>
<protein>
    <recommendedName>
        <fullName evidence="3">HAT C-terminal dimerisation domain-containing protein</fullName>
    </recommendedName>
</protein>
<evidence type="ECO:0008006" key="3">
    <source>
        <dbReference type="Google" id="ProtNLM"/>
    </source>
</evidence>